<protein>
    <submittedName>
        <fullName evidence="1">Acyl-homoserine-lactone synthase</fullName>
    </submittedName>
</protein>
<proteinExistence type="predicted"/>
<sequence>MQFQIGRRTDFNNAKLNSMHFLRAEVFKHRKGWDV</sequence>
<name>A0AB35L667_ECTOL</name>
<accession>A0AB35L667</accession>
<dbReference type="EMBL" id="JAOEET010000104">
    <property type="protein sequence ID" value="MDH0569584.1"/>
    <property type="molecule type" value="Genomic_DNA"/>
</dbReference>
<organism evidence="1 2">
    <name type="scientific">Ectopseudomonas oleovorans</name>
    <name type="common">Pseudomonas oleovorans</name>
    <dbReference type="NCBI Taxonomy" id="301"/>
    <lineage>
        <taxon>Bacteria</taxon>
        <taxon>Pseudomonadati</taxon>
        <taxon>Pseudomonadota</taxon>
        <taxon>Gammaproteobacteria</taxon>
        <taxon>Pseudomonadales</taxon>
        <taxon>Pseudomonadaceae</taxon>
        <taxon>Ectopseudomonas</taxon>
    </lineage>
</organism>
<evidence type="ECO:0000313" key="2">
    <source>
        <dbReference type="Proteomes" id="UP001159292"/>
    </source>
</evidence>
<reference evidence="1" key="1">
    <citation type="submission" date="2022-09" db="EMBL/GenBank/DDBJ databases">
        <title>Intensive care unit water sources are persistently colonized with multi-drug resistant bacteria and are the site of extensive horizontal gene transfer of antibiotic resistance genes.</title>
        <authorList>
            <person name="Diorio-Toth L."/>
        </authorList>
    </citation>
    <scope>NUCLEOTIDE SEQUENCE</scope>
    <source>
        <strain evidence="1">GD04000</strain>
    </source>
</reference>
<dbReference type="Proteomes" id="UP001159292">
    <property type="component" value="Unassembled WGS sequence"/>
</dbReference>
<feature type="non-terminal residue" evidence="1">
    <location>
        <position position="35"/>
    </location>
</feature>
<dbReference type="AlphaFoldDB" id="A0AB35L667"/>
<gene>
    <name evidence="1" type="ORF">N7671_20860</name>
</gene>
<evidence type="ECO:0000313" key="1">
    <source>
        <dbReference type="EMBL" id="MDH0569584.1"/>
    </source>
</evidence>
<comment type="caution">
    <text evidence="1">The sequence shown here is derived from an EMBL/GenBank/DDBJ whole genome shotgun (WGS) entry which is preliminary data.</text>
</comment>